<dbReference type="AlphaFoldDB" id="A0A7N0UMS6"/>
<organism evidence="1 2">
    <name type="scientific">Kalanchoe fedtschenkoi</name>
    <name type="common">Lavender scallops</name>
    <name type="synonym">South American air plant</name>
    <dbReference type="NCBI Taxonomy" id="63787"/>
    <lineage>
        <taxon>Eukaryota</taxon>
        <taxon>Viridiplantae</taxon>
        <taxon>Streptophyta</taxon>
        <taxon>Embryophyta</taxon>
        <taxon>Tracheophyta</taxon>
        <taxon>Spermatophyta</taxon>
        <taxon>Magnoliopsida</taxon>
        <taxon>eudicotyledons</taxon>
        <taxon>Gunneridae</taxon>
        <taxon>Pentapetalae</taxon>
        <taxon>Saxifragales</taxon>
        <taxon>Crassulaceae</taxon>
        <taxon>Kalanchoe</taxon>
    </lineage>
</organism>
<protein>
    <submittedName>
        <fullName evidence="1">Uncharacterized protein</fullName>
    </submittedName>
</protein>
<accession>A0A7N0UMS6</accession>
<sequence>MLSSSERRRGEGCDGQFLASDFLFTFFQFRSFLGLIGCDDCKKFLVLNCLRA</sequence>
<proteinExistence type="predicted"/>
<evidence type="ECO:0000313" key="1">
    <source>
        <dbReference type="EnsemblPlants" id="Kaladp0071s0394.1.v1.1.CDS.1"/>
    </source>
</evidence>
<keyword evidence="2" id="KW-1185">Reference proteome</keyword>
<evidence type="ECO:0000313" key="2">
    <source>
        <dbReference type="Proteomes" id="UP000594263"/>
    </source>
</evidence>
<dbReference type="EnsemblPlants" id="Kaladp0071s0394.1.v1.1">
    <property type="protein sequence ID" value="Kaladp0071s0394.1.v1.1.CDS.1"/>
    <property type="gene ID" value="Kaladp0071s0394.v1.1"/>
</dbReference>
<reference evidence="1" key="1">
    <citation type="submission" date="2021-01" db="UniProtKB">
        <authorList>
            <consortium name="EnsemblPlants"/>
        </authorList>
    </citation>
    <scope>IDENTIFICATION</scope>
</reference>
<dbReference type="Gramene" id="Kaladp0071s0394.1.v1.1">
    <property type="protein sequence ID" value="Kaladp0071s0394.1.v1.1.CDS.1"/>
    <property type="gene ID" value="Kaladp0071s0394.v1.1"/>
</dbReference>
<name>A0A7N0UMS6_KALFE</name>
<dbReference type="Proteomes" id="UP000594263">
    <property type="component" value="Unplaced"/>
</dbReference>